<keyword evidence="5" id="KW-0503">Monooxygenase</keyword>
<evidence type="ECO:0000259" key="4">
    <source>
        <dbReference type="Pfam" id="PF01494"/>
    </source>
</evidence>
<evidence type="ECO:0000313" key="5">
    <source>
        <dbReference type="EMBL" id="RNJ49538.1"/>
    </source>
</evidence>
<evidence type="ECO:0000313" key="6">
    <source>
        <dbReference type="Proteomes" id="UP000268623"/>
    </source>
</evidence>
<evidence type="ECO:0000256" key="1">
    <source>
        <dbReference type="ARBA" id="ARBA00001974"/>
    </source>
</evidence>
<dbReference type="OrthoDB" id="9791689at2"/>
<dbReference type="PANTHER" id="PTHR43004:SF19">
    <property type="entry name" value="BINDING MONOOXYGENASE, PUTATIVE (JCVI)-RELATED"/>
    <property type="match status" value="1"/>
</dbReference>
<dbReference type="PANTHER" id="PTHR43004">
    <property type="entry name" value="TRK SYSTEM POTASSIUM UPTAKE PROTEIN"/>
    <property type="match status" value="1"/>
</dbReference>
<keyword evidence="5" id="KW-0560">Oxidoreductase</keyword>
<dbReference type="Pfam" id="PF01494">
    <property type="entry name" value="FAD_binding_3"/>
    <property type="match status" value="1"/>
</dbReference>
<dbReference type="Gene3D" id="3.50.50.60">
    <property type="entry name" value="FAD/NAD(P)-binding domain"/>
    <property type="match status" value="1"/>
</dbReference>
<dbReference type="GO" id="GO:0071949">
    <property type="term" value="F:FAD binding"/>
    <property type="evidence" value="ECO:0007669"/>
    <property type="project" value="InterPro"/>
</dbReference>
<evidence type="ECO:0000256" key="3">
    <source>
        <dbReference type="ARBA" id="ARBA00022827"/>
    </source>
</evidence>
<dbReference type="GO" id="GO:0016709">
    <property type="term" value="F:oxidoreductase activity, acting on paired donors, with incorporation or reduction of molecular oxygen, NAD(P)H as one donor, and incorporation of one atom of oxygen"/>
    <property type="evidence" value="ECO:0007669"/>
    <property type="project" value="UniProtKB-ARBA"/>
</dbReference>
<feature type="domain" description="FAD-binding" evidence="4">
    <location>
        <begin position="8"/>
        <end position="345"/>
    </location>
</feature>
<protein>
    <submittedName>
        <fullName evidence="5">FAD-binding monooxygenase</fullName>
    </submittedName>
</protein>
<dbReference type="InterPro" id="IPR036188">
    <property type="entry name" value="FAD/NAD-bd_sf"/>
</dbReference>
<dbReference type="AlphaFoldDB" id="A0A3M9XR17"/>
<name>A0A3M9XR17_9HYPH</name>
<dbReference type="RefSeq" id="WP_123175507.1">
    <property type="nucleotide sequence ID" value="NZ_QWDD01000001.1"/>
</dbReference>
<sequence length="540" mass="58771">MSAEKIEDVLIVGAGPTGLSLAITLRCYGIPVRIIDRAAQPSSVSKALAIWSASLEAMQGMGVIDDFLRDGARLSALCIGDGGRQLARMEVGAGIDSPFPFPLLIPQSETERLLNARLSALGVTVERGVEFAELSQDENGVTATLKDASRTEVVRARYLVGCDGARSEVRRALDIPFEGSTEPQTFLLGDVRIDGGGLDHKNIYLWWRRGGTIALFPFEENTWRIFAMRETDSAADVPPTLDELQGHADRYGPPGMRLRDPSWLSAFRINERVAARYRVGRCFLAGDAAHVHSPAGGQGMNTGIQDAVNLGWKLAYARAGIGDPNLLLDSYEPERRAIAQNVVRAAEQKLHLAFSSGAAMRIVKDIAVSFLGNLPFVQKRLQIELSETEIVYHNGPLVALGAPPRNPARTDVGARARDAILTVEGKDQPLWPLLSESRHTLLLFEDAGSPMMSTAVATYLTDKLLGVLRFAPENDPKNHVRMRYAQQGPGWVLIRPDQVVAARGNGSDLTVLNRYLDRVLRPLKCSAIKADGARQTVGEA</sequence>
<keyword evidence="6" id="KW-1185">Reference proteome</keyword>
<proteinExistence type="predicted"/>
<gene>
    <name evidence="5" type="ORF">D1O30_07910</name>
</gene>
<evidence type="ECO:0000256" key="2">
    <source>
        <dbReference type="ARBA" id="ARBA00022630"/>
    </source>
</evidence>
<organism evidence="5 6">
    <name type="scientific">Methylocystis hirsuta</name>
    <dbReference type="NCBI Taxonomy" id="369798"/>
    <lineage>
        <taxon>Bacteria</taxon>
        <taxon>Pseudomonadati</taxon>
        <taxon>Pseudomonadota</taxon>
        <taxon>Alphaproteobacteria</taxon>
        <taxon>Hyphomicrobiales</taxon>
        <taxon>Methylocystaceae</taxon>
        <taxon>Methylocystis</taxon>
    </lineage>
</organism>
<dbReference type="InterPro" id="IPR002938">
    <property type="entry name" value="FAD-bd"/>
</dbReference>
<dbReference type="EMBL" id="QWDD01000001">
    <property type="protein sequence ID" value="RNJ49538.1"/>
    <property type="molecule type" value="Genomic_DNA"/>
</dbReference>
<dbReference type="SUPFAM" id="SSF51905">
    <property type="entry name" value="FAD/NAD(P)-binding domain"/>
    <property type="match status" value="1"/>
</dbReference>
<dbReference type="Gene3D" id="3.40.30.120">
    <property type="match status" value="1"/>
</dbReference>
<comment type="caution">
    <text evidence="5">The sequence shown here is derived from an EMBL/GenBank/DDBJ whole genome shotgun (WGS) entry which is preliminary data.</text>
</comment>
<dbReference type="Proteomes" id="UP000268623">
    <property type="component" value="Unassembled WGS sequence"/>
</dbReference>
<dbReference type="InterPro" id="IPR050641">
    <property type="entry name" value="RIFMO-like"/>
</dbReference>
<comment type="cofactor">
    <cofactor evidence="1">
        <name>FAD</name>
        <dbReference type="ChEBI" id="CHEBI:57692"/>
    </cofactor>
</comment>
<keyword evidence="3" id="KW-0274">FAD</keyword>
<dbReference type="PRINTS" id="PR00420">
    <property type="entry name" value="RNGMNOXGNASE"/>
</dbReference>
<accession>A0A3M9XR17</accession>
<keyword evidence="2" id="KW-0285">Flavoprotein</keyword>
<reference evidence="5 6" key="1">
    <citation type="submission" date="2018-08" db="EMBL/GenBank/DDBJ databases">
        <title>Genome sequence of Methylocystis hirsuta CSC1, a methanotroph able to accumulate PHAs.</title>
        <authorList>
            <person name="Bordel S."/>
            <person name="Rodriguez E."/>
            <person name="Gancedo J."/>
            <person name="Munoz R."/>
        </authorList>
    </citation>
    <scope>NUCLEOTIDE SEQUENCE [LARGE SCALE GENOMIC DNA]</scope>
    <source>
        <strain evidence="5 6">CSC1</strain>
    </source>
</reference>
<dbReference type="Gene3D" id="3.30.70.2450">
    <property type="match status" value="1"/>
</dbReference>